<evidence type="ECO:0000256" key="3">
    <source>
        <dbReference type="ARBA" id="ARBA00006402"/>
    </source>
</evidence>
<dbReference type="SUPFAM" id="SSF55781">
    <property type="entry name" value="GAF domain-like"/>
    <property type="match status" value="1"/>
</dbReference>
<dbReference type="InterPro" id="IPR003018">
    <property type="entry name" value="GAF"/>
</dbReference>
<feature type="domain" description="HAMP" evidence="16">
    <location>
        <begin position="100"/>
        <end position="157"/>
    </location>
</feature>
<dbReference type="InterPro" id="IPR004358">
    <property type="entry name" value="Sig_transdc_His_kin-like_C"/>
</dbReference>
<dbReference type="GO" id="GO:0000155">
    <property type="term" value="F:phosphorelay sensor kinase activity"/>
    <property type="evidence" value="ECO:0007669"/>
    <property type="project" value="InterPro"/>
</dbReference>
<keyword evidence="9" id="KW-0472">Membrane</keyword>
<protein>
    <recommendedName>
        <fullName evidence="11">Circadian input-output histidine kinase CikA</fullName>
        <ecNumber evidence="4">2.7.13.3</ecNumber>
    </recommendedName>
</protein>
<dbReference type="SMART" id="SM00388">
    <property type="entry name" value="HisKA"/>
    <property type="match status" value="1"/>
</dbReference>
<keyword evidence="8 17" id="KW-0418">Kinase</keyword>
<gene>
    <name evidence="17" type="ORF">Sya03_57850</name>
</gene>
<dbReference type="Pfam" id="PF00512">
    <property type="entry name" value="HisKA"/>
    <property type="match status" value="1"/>
</dbReference>
<evidence type="ECO:0000256" key="2">
    <source>
        <dbReference type="ARBA" id="ARBA00004236"/>
    </source>
</evidence>
<dbReference type="CDD" id="cd06225">
    <property type="entry name" value="HAMP"/>
    <property type="match status" value="9"/>
</dbReference>
<evidence type="ECO:0000259" key="14">
    <source>
        <dbReference type="PROSITE" id="PS50109"/>
    </source>
</evidence>
<proteinExistence type="inferred from homology"/>
<comment type="subcellular location">
    <subcellularLocation>
        <location evidence="2">Cell membrane</location>
    </subcellularLocation>
</comment>
<dbReference type="SMART" id="SM00065">
    <property type="entry name" value="GAF"/>
    <property type="match status" value="1"/>
</dbReference>
<dbReference type="SUPFAM" id="SSF55874">
    <property type="entry name" value="ATPase domain of HSP90 chaperone/DNA topoisomerase II/histidine kinase"/>
    <property type="match status" value="1"/>
</dbReference>
<dbReference type="Proteomes" id="UP000652013">
    <property type="component" value="Unassembled WGS sequence"/>
</dbReference>
<dbReference type="Gene3D" id="3.40.50.2300">
    <property type="match status" value="1"/>
</dbReference>
<dbReference type="EC" id="2.7.13.3" evidence="4"/>
<dbReference type="Gene3D" id="1.10.287.130">
    <property type="match status" value="1"/>
</dbReference>
<reference evidence="17" key="1">
    <citation type="submission" date="2021-01" db="EMBL/GenBank/DDBJ databases">
        <title>Whole genome shotgun sequence of Spirilliplanes yamanashiensis NBRC 15828.</title>
        <authorList>
            <person name="Komaki H."/>
            <person name="Tamura T."/>
        </authorList>
    </citation>
    <scope>NUCLEOTIDE SEQUENCE</scope>
    <source>
        <strain evidence="17">NBRC 15828</strain>
    </source>
</reference>
<feature type="domain" description="HAMP" evidence="16">
    <location>
        <begin position="749"/>
        <end position="801"/>
    </location>
</feature>
<keyword evidence="18" id="KW-1185">Reference proteome</keyword>
<dbReference type="CDD" id="cd00082">
    <property type="entry name" value="HisKA"/>
    <property type="match status" value="1"/>
</dbReference>
<accession>A0A8J4DMH0</accession>
<evidence type="ECO:0000256" key="6">
    <source>
        <dbReference type="ARBA" id="ARBA00022679"/>
    </source>
</evidence>
<keyword evidence="13" id="KW-0175">Coiled coil</keyword>
<keyword evidence="6" id="KW-0808">Transferase</keyword>
<dbReference type="Pfam" id="PF18947">
    <property type="entry name" value="HAMP_2"/>
    <property type="match status" value="2"/>
</dbReference>
<feature type="modified residue" description="4-aspartylphosphate" evidence="12">
    <location>
        <position position="1383"/>
    </location>
</feature>
<dbReference type="Pfam" id="PF00072">
    <property type="entry name" value="Response_reg"/>
    <property type="match status" value="1"/>
</dbReference>
<feature type="domain" description="HAMP" evidence="16">
    <location>
        <begin position="381"/>
        <end position="433"/>
    </location>
</feature>
<evidence type="ECO:0000256" key="12">
    <source>
        <dbReference type="PROSITE-ProRule" id="PRU00169"/>
    </source>
</evidence>
<evidence type="ECO:0000256" key="10">
    <source>
        <dbReference type="ARBA" id="ARBA00023012"/>
    </source>
</evidence>
<dbReference type="RefSeq" id="WP_203941613.1">
    <property type="nucleotide sequence ID" value="NZ_BAAAGJ010000015.1"/>
</dbReference>
<feature type="domain" description="HAMP" evidence="16">
    <location>
        <begin position="473"/>
        <end position="525"/>
    </location>
</feature>
<dbReference type="InterPro" id="IPR003660">
    <property type="entry name" value="HAMP_dom"/>
</dbReference>
<keyword evidence="9" id="KW-1133">Transmembrane helix</keyword>
<sequence length="1459" mass="156719">MTTAKEAVAEDSALLRELTDALRRVKRGDLKVRLPRRSGAAGEVADAFNEVVQLQERQTLNVRKISRVVGRDGKLTERLDEEGLDGAWADSARAVNMLIDDLGRPTTEISRVIVAVAEGDLSQHMALEMDGRPLRGEFLRIGRTVNTMVDQLSSFADEVTRVAREVGTEGELGGQADVRGVAGTWKDLTDSVNTMASNLTHQVRSISQVATAMARGDLSQKITVSARGEVAELADTMNGVTDTLRLFAEQVTRVAREVGTEGKLGGQADVPNVAGTWKDLTDSVNSMASNLTSQVRNIAQVSTAVAKGDLSQKITVAAQGEILELKDTVNTMVDQLSSFADEVTRVAREVGTEGRLGGQAQVRGVSGTWRDLTENVNQLAANLTDQVRNISQVSTAVAKGDLSQKITVDARGEILELKNTMNTMVDQLSSFADEVTRVAREVGSEGKLGGQAEVKGVLGTWRDLTDNVNYMASNLTSQVRNIASVTTAVAKGDLSQKITVDARGEILELKSTVNTMVDQLSSFADEVTRVAREVGTEGKLGGQAQVRGVAGTWRDLTDNVNSMASNLTAQVRNIAQVSTAVAKGDLSQKITVAAQGEILELKSTVNTMVDQLSSFADEVTRVAREVGSEGKLGGQAQVPGVAGTWRDLTDNVNYMASNLTSQVRNIASVTTAVARGDLSQKITVDARGEILELKSTVNTMVDQLSSFADEVTRVGREVGIEGKLGGQAQVKGVSGTWRDLTDNVNQLASTLTTQLRAIAEVSTSVTRGDLTQRIAVEAQGEVAELKDNINQMIVTLRETTKTNAEQGWLDSNLARIGGLLQGQRDVGEVCRMIMTEVTPLVDAQLGAFFLVDNAEAVLRLRLAAAYGYVQRDHEVTFGPGEGLVGQAAVSRRTIRVTTNYDGGLNMRSGLLSMQPNDLVVLPILFEGEMLGVIEFASVAAFSALHLTFLERLVATIGVALNTIQANRRTEELLAQSQRLAREMQDQSAELQRTNAELEDKAQLLSEQKGNIETKNREIELARLTLEERAQQLSRASAYKSEFLANMSHELRTPLNSLLLLARLLADNPERNLSPKQIEFARTIHSAGSDLLSLIDDILDLAKIEAGRMDVEPDEVSFDEIRGYVEQAFAPQAEEKGLRFAVELSPDLSPSIITDAQRLQQILRNLLSNAVKFTGSGSVTLRIAPAGADAAADLPGLSAAQRVVAFSVSDTGIGISDEKLGLIFEAFQQADGTTSRKYGGTGLGLSISRDLATLLGGTITVESAPGSGSTFTLYVPDALVLQGVAGPAAATPQPALPALTPPPELELELPMLTARTDRDNHTVSTASRQLDGATVLIVDDDVRNVFALTSALELHGMRVLYSDNGVDGVRVLAEHPEVDIVLMDAMMPDQDGYETTRGIRRNHRFVDLPVVFLTAKAMPGDRESALAAGATDYITKPVDLDELIELMARWVNADNGNGRG</sequence>
<dbReference type="SUPFAM" id="SSF52172">
    <property type="entry name" value="CheY-like"/>
    <property type="match status" value="1"/>
</dbReference>
<comment type="similarity">
    <text evidence="3">In the N-terminal section; belongs to the phytochrome family.</text>
</comment>
<dbReference type="EMBL" id="BOOY01000042">
    <property type="protein sequence ID" value="GIJ06433.1"/>
    <property type="molecule type" value="Genomic_DNA"/>
</dbReference>
<comment type="catalytic activity">
    <reaction evidence="1">
        <text>ATP + protein L-histidine = ADP + protein N-phospho-L-histidine.</text>
        <dbReference type="EC" id="2.7.13.3"/>
    </reaction>
</comment>
<dbReference type="InterPro" id="IPR011006">
    <property type="entry name" value="CheY-like_superfamily"/>
</dbReference>
<feature type="coiled-coil region" evidence="13">
    <location>
        <begin position="775"/>
        <end position="802"/>
    </location>
</feature>
<feature type="domain" description="HAMP" evidence="16">
    <location>
        <begin position="197"/>
        <end position="249"/>
    </location>
</feature>
<dbReference type="Gene3D" id="1.20.120.1530">
    <property type="match status" value="6"/>
</dbReference>
<dbReference type="GO" id="GO:0005886">
    <property type="term" value="C:plasma membrane"/>
    <property type="evidence" value="ECO:0007669"/>
    <property type="project" value="UniProtKB-SubCell"/>
</dbReference>
<dbReference type="SMART" id="SM00304">
    <property type="entry name" value="HAMP"/>
    <property type="match status" value="9"/>
</dbReference>
<feature type="domain" description="HAMP" evidence="16">
    <location>
        <begin position="657"/>
        <end position="709"/>
    </location>
</feature>
<dbReference type="InterPro" id="IPR029016">
    <property type="entry name" value="GAF-like_dom_sf"/>
</dbReference>
<dbReference type="PROSITE" id="PS50110">
    <property type="entry name" value="RESPONSE_REGULATORY"/>
    <property type="match status" value="1"/>
</dbReference>
<feature type="domain" description="Response regulatory" evidence="15">
    <location>
        <begin position="1333"/>
        <end position="1450"/>
    </location>
</feature>
<dbReference type="SMART" id="SM00387">
    <property type="entry name" value="HATPase_c"/>
    <property type="match status" value="1"/>
</dbReference>
<evidence type="ECO:0000256" key="8">
    <source>
        <dbReference type="ARBA" id="ARBA00022777"/>
    </source>
</evidence>
<feature type="domain" description="HAMP" evidence="16">
    <location>
        <begin position="15"/>
        <end position="60"/>
    </location>
</feature>
<dbReference type="Pfam" id="PF13185">
    <property type="entry name" value="GAF_2"/>
    <property type="match status" value="1"/>
</dbReference>
<dbReference type="PROSITE" id="PS50109">
    <property type="entry name" value="HIS_KIN"/>
    <property type="match status" value="1"/>
</dbReference>
<evidence type="ECO:0000256" key="11">
    <source>
        <dbReference type="ARBA" id="ARBA00074306"/>
    </source>
</evidence>
<evidence type="ECO:0000256" key="4">
    <source>
        <dbReference type="ARBA" id="ARBA00012438"/>
    </source>
</evidence>
<dbReference type="PANTHER" id="PTHR45339:SF1">
    <property type="entry name" value="HYBRID SIGNAL TRANSDUCTION HISTIDINE KINASE J"/>
    <property type="match status" value="1"/>
</dbReference>
<dbReference type="FunFam" id="1.20.120.1530:FF:000002">
    <property type="entry name" value="Two-component osmosensing histidine kinase"/>
    <property type="match status" value="5"/>
</dbReference>
<evidence type="ECO:0000256" key="1">
    <source>
        <dbReference type="ARBA" id="ARBA00000085"/>
    </source>
</evidence>
<evidence type="ECO:0000256" key="7">
    <source>
        <dbReference type="ARBA" id="ARBA00022692"/>
    </source>
</evidence>
<organism evidence="17 18">
    <name type="scientific">Spirilliplanes yamanashiensis</name>
    <dbReference type="NCBI Taxonomy" id="42233"/>
    <lineage>
        <taxon>Bacteria</taxon>
        <taxon>Bacillati</taxon>
        <taxon>Actinomycetota</taxon>
        <taxon>Actinomycetes</taxon>
        <taxon>Micromonosporales</taxon>
        <taxon>Micromonosporaceae</taxon>
        <taxon>Spirilliplanes</taxon>
    </lineage>
</organism>
<evidence type="ECO:0000256" key="9">
    <source>
        <dbReference type="ARBA" id="ARBA00022989"/>
    </source>
</evidence>
<dbReference type="SUPFAM" id="SSF58104">
    <property type="entry name" value="Methyl-accepting chemotaxis protein (MCP) signaling domain"/>
    <property type="match status" value="4"/>
</dbReference>
<feature type="domain" description="HAMP" evidence="16">
    <location>
        <begin position="565"/>
        <end position="617"/>
    </location>
</feature>
<evidence type="ECO:0000259" key="16">
    <source>
        <dbReference type="PROSITE" id="PS50885"/>
    </source>
</evidence>
<dbReference type="Pfam" id="PF00672">
    <property type="entry name" value="HAMP"/>
    <property type="match status" value="6"/>
</dbReference>
<dbReference type="InterPro" id="IPR005467">
    <property type="entry name" value="His_kinase_dom"/>
</dbReference>
<dbReference type="SUPFAM" id="SSF47384">
    <property type="entry name" value="Homodimeric domain of signal transducing histidine kinase"/>
    <property type="match status" value="1"/>
</dbReference>
<dbReference type="PROSITE" id="PS50885">
    <property type="entry name" value="HAMP"/>
    <property type="match status" value="9"/>
</dbReference>
<evidence type="ECO:0000256" key="13">
    <source>
        <dbReference type="SAM" id="Coils"/>
    </source>
</evidence>
<dbReference type="CDD" id="cd16922">
    <property type="entry name" value="HATPase_EvgS-ArcB-TorS-like"/>
    <property type="match status" value="1"/>
</dbReference>
<evidence type="ECO:0000313" key="17">
    <source>
        <dbReference type="EMBL" id="GIJ06433.1"/>
    </source>
</evidence>
<evidence type="ECO:0000259" key="15">
    <source>
        <dbReference type="PROSITE" id="PS50110"/>
    </source>
</evidence>
<dbReference type="InterPro" id="IPR036890">
    <property type="entry name" value="HATPase_C_sf"/>
</dbReference>
<dbReference type="PRINTS" id="PR00344">
    <property type="entry name" value="BCTRLSENSOR"/>
</dbReference>
<dbReference type="InterPro" id="IPR003594">
    <property type="entry name" value="HATPase_dom"/>
</dbReference>
<feature type="domain" description="Histidine kinase" evidence="14">
    <location>
        <begin position="1045"/>
        <end position="1278"/>
    </location>
</feature>
<keyword evidence="10" id="KW-0902">Two-component regulatory system</keyword>
<dbReference type="FunFam" id="3.30.565.10:FF:000010">
    <property type="entry name" value="Sensor histidine kinase RcsC"/>
    <property type="match status" value="1"/>
</dbReference>
<dbReference type="Gene3D" id="3.30.450.40">
    <property type="match status" value="1"/>
</dbReference>
<keyword evidence="7" id="KW-0812">Transmembrane</keyword>
<keyword evidence="5 12" id="KW-0597">Phosphoprotein</keyword>
<evidence type="ECO:0000256" key="5">
    <source>
        <dbReference type="ARBA" id="ARBA00022553"/>
    </source>
</evidence>
<dbReference type="PANTHER" id="PTHR45339">
    <property type="entry name" value="HYBRID SIGNAL TRANSDUCTION HISTIDINE KINASE J"/>
    <property type="match status" value="1"/>
</dbReference>
<name>A0A8J4DMH0_9ACTN</name>
<dbReference type="InterPro" id="IPR001789">
    <property type="entry name" value="Sig_transdc_resp-reg_receiver"/>
</dbReference>
<comment type="caution">
    <text evidence="17">The sequence shown here is derived from an EMBL/GenBank/DDBJ whole genome shotgun (WGS) entry which is preliminary data.</text>
</comment>
<dbReference type="Gene3D" id="3.30.565.10">
    <property type="entry name" value="Histidine kinase-like ATPase, C-terminal domain"/>
    <property type="match status" value="1"/>
</dbReference>
<dbReference type="InterPro" id="IPR036097">
    <property type="entry name" value="HisK_dim/P_sf"/>
</dbReference>
<dbReference type="Pfam" id="PF02518">
    <property type="entry name" value="HATPase_c"/>
    <property type="match status" value="1"/>
</dbReference>
<dbReference type="SMART" id="SM00448">
    <property type="entry name" value="REC"/>
    <property type="match status" value="1"/>
</dbReference>
<feature type="coiled-coil region" evidence="13">
    <location>
        <begin position="966"/>
        <end position="1035"/>
    </location>
</feature>
<dbReference type="InterPro" id="IPR003661">
    <property type="entry name" value="HisK_dim/P_dom"/>
</dbReference>
<evidence type="ECO:0000313" key="18">
    <source>
        <dbReference type="Proteomes" id="UP000652013"/>
    </source>
</evidence>
<dbReference type="CDD" id="cd17546">
    <property type="entry name" value="REC_hyHK_CKI1_RcsC-like"/>
    <property type="match status" value="1"/>
</dbReference>
<feature type="domain" description="HAMP" evidence="16">
    <location>
        <begin position="289"/>
        <end position="341"/>
    </location>
</feature>